<name>A0A1C7M8X8_GRIFR</name>
<protein>
    <submittedName>
        <fullName evidence="1">Uncharacterized protein</fullName>
    </submittedName>
</protein>
<dbReference type="AlphaFoldDB" id="A0A1C7M8X8"/>
<proteinExistence type="predicted"/>
<evidence type="ECO:0000313" key="1">
    <source>
        <dbReference type="EMBL" id="OBZ71474.1"/>
    </source>
</evidence>
<dbReference type="EMBL" id="LUGG01000011">
    <property type="protein sequence ID" value="OBZ71474.1"/>
    <property type="molecule type" value="Genomic_DNA"/>
</dbReference>
<reference evidence="1 2" key="1">
    <citation type="submission" date="2016-03" db="EMBL/GenBank/DDBJ databases">
        <title>Whole genome sequencing of Grifola frondosa 9006-11.</title>
        <authorList>
            <person name="Min B."/>
            <person name="Park H."/>
            <person name="Kim J.-G."/>
            <person name="Cho H."/>
            <person name="Oh Y.-L."/>
            <person name="Kong W.-S."/>
            <person name="Choi I.-G."/>
        </authorList>
    </citation>
    <scope>NUCLEOTIDE SEQUENCE [LARGE SCALE GENOMIC DNA]</scope>
    <source>
        <strain evidence="1 2">9006-11</strain>
    </source>
</reference>
<keyword evidence="2" id="KW-1185">Reference proteome</keyword>
<evidence type="ECO:0000313" key="2">
    <source>
        <dbReference type="Proteomes" id="UP000092993"/>
    </source>
</evidence>
<sequence>MKDLHSAKCGLVALVKSIAKRACGACGGSRAPCGWAGNKRNSGEFYSFLKGTGIPAPASADPHIHS</sequence>
<dbReference type="Proteomes" id="UP000092993">
    <property type="component" value="Unassembled WGS sequence"/>
</dbReference>
<gene>
    <name evidence="1" type="ORF">A0H81_08542</name>
</gene>
<organism evidence="1 2">
    <name type="scientific">Grifola frondosa</name>
    <name type="common">Maitake</name>
    <name type="synonym">Polyporus frondosus</name>
    <dbReference type="NCBI Taxonomy" id="5627"/>
    <lineage>
        <taxon>Eukaryota</taxon>
        <taxon>Fungi</taxon>
        <taxon>Dikarya</taxon>
        <taxon>Basidiomycota</taxon>
        <taxon>Agaricomycotina</taxon>
        <taxon>Agaricomycetes</taxon>
        <taxon>Polyporales</taxon>
        <taxon>Grifolaceae</taxon>
        <taxon>Grifola</taxon>
    </lineage>
</organism>
<accession>A0A1C7M8X8</accession>
<comment type="caution">
    <text evidence="1">The sequence shown here is derived from an EMBL/GenBank/DDBJ whole genome shotgun (WGS) entry which is preliminary data.</text>
</comment>